<dbReference type="EMBL" id="UINC01008473">
    <property type="protein sequence ID" value="SVA38128.1"/>
    <property type="molecule type" value="Genomic_DNA"/>
</dbReference>
<organism evidence="1">
    <name type="scientific">marine metagenome</name>
    <dbReference type="NCBI Taxonomy" id="408172"/>
    <lineage>
        <taxon>unclassified sequences</taxon>
        <taxon>metagenomes</taxon>
        <taxon>ecological metagenomes</taxon>
    </lineage>
</organism>
<reference evidence="1" key="1">
    <citation type="submission" date="2018-05" db="EMBL/GenBank/DDBJ databases">
        <authorList>
            <person name="Lanie J.A."/>
            <person name="Ng W.-L."/>
            <person name="Kazmierczak K.M."/>
            <person name="Andrzejewski T.M."/>
            <person name="Davidsen T.M."/>
            <person name="Wayne K.J."/>
            <person name="Tettelin H."/>
            <person name="Glass J.I."/>
            <person name="Rusch D."/>
            <person name="Podicherti R."/>
            <person name="Tsui H.-C.T."/>
            <person name="Winkler M.E."/>
        </authorList>
    </citation>
    <scope>NUCLEOTIDE SEQUENCE</scope>
</reference>
<protein>
    <submittedName>
        <fullName evidence="1">Uncharacterized protein</fullName>
    </submittedName>
</protein>
<proteinExistence type="predicted"/>
<accession>A0A381VEB9</accession>
<sequence>MATRVSAQTGASKGFSEKAGRGLGIPCSIHLSYRGKNFRKPYLLRVYSDIRRPIKLRNSALFWQIVPKMSQRSHSRGRAATATRSDSSLGIAATVILSPAYNAAEGRLILYQDKEPDMVLNDLIKLEDELLSAEGKVTSVILDDTGGTITGKINVSIYGLVYVNYNLSKNPETPGQGGMVGNASAIDDDGASNTAALHGVWKRTGHQMKIYCMDDISDGMIHLAVVSIDFRADSIKVDFSRIAS</sequence>
<dbReference type="AlphaFoldDB" id="A0A381VEB9"/>
<evidence type="ECO:0000313" key="1">
    <source>
        <dbReference type="EMBL" id="SVA38128.1"/>
    </source>
</evidence>
<name>A0A381VEB9_9ZZZZ</name>
<gene>
    <name evidence="1" type="ORF">METZ01_LOCUS90982</name>
</gene>